<dbReference type="InterPro" id="IPR059179">
    <property type="entry name" value="MLKL-like_MCAfunc"/>
</dbReference>
<proteinExistence type="predicted"/>
<sequence>MARSKDSPANTKQQGKLPTQPEDQSNNDLAAATGVSVTVVETLRGVARLTPVPYLSNISSVALHILQTVQTFKINKEGFKKLAGDVCELVPAINAACGNLVTNGKLLPEDLEAHLGQLSHIIKKIQTFVTQQTGRYRISRFLTRRSDSKAVHGYRGDLSNWLKDLRRQMDIINRESVTRMAEQQEADRAHGGPGGEVPNPEPIQAPDSSNFQTNPPSFNYDGFSGSISVNNVAGDRHYSSNENHSTITNSYNNVNLSGKRSPVRENGKHSMHKLSD</sequence>
<dbReference type="Proteomes" id="UP001465976">
    <property type="component" value="Unassembled WGS sequence"/>
</dbReference>
<feature type="compositionally biased region" description="Polar residues" evidence="1">
    <location>
        <begin position="7"/>
        <end position="27"/>
    </location>
</feature>
<feature type="compositionally biased region" description="Polar residues" evidence="1">
    <location>
        <begin position="240"/>
        <end position="258"/>
    </location>
</feature>
<comment type="caution">
    <text evidence="2">The sequence shown here is derived from an EMBL/GenBank/DDBJ whole genome shotgun (WGS) entry which is preliminary data.</text>
</comment>
<feature type="compositionally biased region" description="Polar residues" evidence="1">
    <location>
        <begin position="206"/>
        <end position="217"/>
    </location>
</feature>
<keyword evidence="3" id="KW-1185">Reference proteome</keyword>
<feature type="region of interest" description="Disordered" evidence="1">
    <location>
        <begin position="1"/>
        <end position="27"/>
    </location>
</feature>
<accession>A0ABR3EP56</accession>
<feature type="compositionally biased region" description="Basic and acidic residues" evidence="1">
    <location>
        <begin position="262"/>
        <end position="276"/>
    </location>
</feature>
<dbReference type="Gene3D" id="1.20.930.20">
    <property type="entry name" value="Adaptor protein Cbl, N-terminal domain"/>
    <property type="match status" value="1"/>
</dbReference>
<feature type="region of interest" description="Disordered" evidence="1">
    <location>
        <begin position="178"/>
        <end position="222"/>
    </location>
</feature>
<reference evidence="2 3" key="1">
    <citation type="submission" date="2024-02" db="EMBL/GenBank/DDBJ databases">
        <title>A draft genome for the cacao thread blight pathogen Marasmius crinis-equi.</title>
        <authorList>
            <person name="Cohen S.P."/>
            <person name="Baruah I.K."/>
            <person name="Amoako-Attah I."/>
            <person name="Bukari Y."/>
            <person name="Meinhardt L.W."/>
            <person name="Bailey B.A."/>
        </authorList>
    </citation>
    <scope>NUCLEOTIDE SEQUENCE [LARGE SCALE GENOMIC DNA]</scope>
    <source>
        <strain evidence="2 3">GH-76</strain>
    </source>
</reference>
<dbReference type="CDD" id="cd21037">
    <property type="entry name" value="MLKL_NTD"/>
    <property type="match status" value="1"/>
</dbReference>
<protein>
    <submittedName>
        <fullName evidence="2">Uncharacterized protein</fullName>
    </submittedName>
</protein>
<feature type="region of interest" description="Disordered" evidence="1">
    <location>
        <begin position="234"/>
        <end position="276"/>
    </location>
</feature>
<name>A0ABR3EP56_9AGAR</name>
<evidence type="ECO:0000313" key="3">
    <source>
        <dbReference type="Proteomes" id="UP001465976"/>
    </source>
</evidence>
<dbReference type="EMBL" id="JBAHYK010002640">
    <property type="protein sequence ID" value="KAL0564665.1"/>
    <property type="molecule type" value="Genomic_DNA"/>
</dbReference>
<evidence type="ECO:0000256" key="1">
    <source>
        <dbReference type="SAM" id="MobiDB-lite"/>
    </source>
</evidence>
<organism evidence="2 3">
    <name type="scientific">Marasmius crinis-equi</name>
    <dbReference type="NCBI Taxonomy" id="585013"/>
    <lineage>
        <taxon>Eukaryota</taxon>
        <taxon>Fungi</taxon>
        <taxon>Dikarya</taxon>
        <taxon>Basidiomycota</taxon>
        <taxon>Agaricomycotina</taxon>
        <taxon>Agaricomycetes</taxon>
        <taxon>Agaricomycetidae</taxon>
        <taxon>Agaricales</taxon>
        <taxon>Marasmiineae</taxon>
        <taxon>Marasmiaceae</taxon>
        <taxon>Marasmius</taxon>
    </lineage>
</organism>
<gene>
    <name evidence="2" type="ORF">V5O48_017378</name>
</gene>
<evidence type="ECO:0000313" key="2">
    <source>
        <dbReference type="EMBL" id="KAL0564665.1"/>
    </source>
</evidence>
<dbReference type="InterPro" id="IPR036537">
    <property type="entry name" value="Adaptor_Cbl_N_dom_sf"/>
</dbReference>